<reference evidence="2" key="1">
    <citation type="submission" date="2021-04" db="EMBL/GenBank/DDBJ databases">
        <authorList>
            <person name="Chebbi M.A.C M."/>
        </authorList>
    </citation>
    <scope>NUCLEOTIDE SEQUENCE</scope>
</reference>
<evidence type="ECO:0000313" key="3">
    <source>
        <dbReference type="Proteomes" id="UP000786811"/>
    </source>
</evidence>
<name>A0A8J2HJ51_COTCN</name>
<dbReference type="OrthoDB" id="3437960at2759"/>
<proteinExistence type="predicted"/>
<gene>
    <name evidence="2" type="ORF">HICCMSTLAB_LOCUS8900</name>
</gene>
<dbReference type="EMBL" id="CAJNRD030001121">
    <property type="protein sequence ID" value="CAG5097833.1"/>
    <property type="molecule type" value="Genomic_DNA"/>
</dbReference>
<keyword evidence="1" id="KW-0732">Signal</keyword>
<evidence type="ECO:0000313" key="2">
    <source>
        <dbReference type="EMBL" id="CAG5097833.1"/>
    </source>
</evidence>
<sequence>MAARRLSFIYLLWTLDAVTFELASCYKNVKLFLKFLTKWAKWDLSRQIFHQEDSENAGNFRHQCPKCYRSYKHRSHMIRHCKYECGIPQRFECPYCKHHLRQRTHAFNSRLTKYRKIAWESISVQTAEISTSGKILC</sequence>
<dbReference type="Gene3D" id="3.30.160.60">
    <property type="entry name" value="Classic Zinc Finger"/>
    <property type="match status" value="1"/>
</dbReference>
<comment type="caution">
    <text evidence="2">The sequence shown here is derived from an EMBL/GenBank/DDBJ whole genome shotgun (WGS) entry which is preliminary data.</text>
</comment>
<feature type="chain" id="PRO_5035233187" evidence="1">
    <location>
        <begin position="26"/>
        <end position="137"/>
    </location>
</feature>
<dbReference type="Proteomes" id="UP000786811">
    <property type="component" value="Unassembled WGS sequence"/>
</dbReference>
<feature type="signal peptide" evidence="1">
    <location>
        <begin position="1"/>
        <end position="25"/>
    </location>
</feature>
<keyword evidence="3" id="KW-1185">Reference proteome</keyword>
<organism evidence="2 3">
    <name type="scientific">Cotesia congregata</name>
    <name type="common">Parasitoid wasp</name>
    <name type="synonym">Apanteles congregatus</name>
    <dbReference type="NCBI Taxonomy" id="51543"/>
    <lineage>
        <taxon>Eukaryota</taxon>
        <taxon>Metazoa</taxon>
        <taxon>Ecdysozoa</taxon>
        <taxon>Arthropoda</taxon>
        <taxon>Hexapoda</taxon>
        <taxon>Insecta</taxon>
        <taxon>Pterygota</taxon>
        <taxon>Neoptera</taxon>
        <taxon>Endopterygota</taxon>
        <taxon>Hymenoptera</taxon>
        <taxon>Apocrita</taxon>
        <taxon>Ichneumonoidea</taxon>
        <taxon>Braconidae</taxon>
        <taxon>Microgastrinae</taxon>
        <taxon>Cotesia</taxon>
    </lineage>
</organism>
<dbReference type="AlphaFoldDB" id="A0A8J2HJ51"/>
<evidence type="ECO:0000256" key="1">
    <source>
        <dbReference type="SAM" id="SignalP"/>
    </source>
</evidence>
<protein>
    <submittedName>
        <fullName evidence="2">Isoforms A/B/D/L (Drosophila melanogaster)</fullName>
    </submittedName>
</protein>
<accession>A0A8J2HJ51</accession>